<reference evidence="1" key="5">
    <citation type="submission" date="2025-09" db="UniProtKB">
        <authorList>
            <consortium name="Ensembl"/>
        </authorList>
    </citation>
    <scope>IDENTIFICATION</scope>
</reference>
<dbReference type="PANTHER" id="PTHR16120">
    <property type="entry name" value="AP-5 COMPLEX SUBUNIT SIGMA-1"/>
    <property type="match status" value="1"/>
</dbReference>
<dbReference type="InParanoid" id="A0A4W3IJK4"/>
<organism evidence="1 2">
    <name type="scientific">Callorhinchus milii</name>
    <name type="common">Ghost shark</name>
    <dbReference type="NCBI Taxonomy" id="7868"/>
    <lineage>
        <taxon>Eukaryota</taxon>
        <taxon>Metazoa</taxon>
        <taxon>Chordata</taxon>
        <taxon>Craniata</taxon>
        <taxon>Vertebrata</taxon>
        <taxon>Chondrichthyes</taxon>
        <taxon>Holocephali</taxon>
        <taxon>Chimaeriformes</taxon>
        <taxon>Callorhinchidae</taxon>
        <taxon>Callorhinchus</taxon>
    </lineage>
</organism>
<dbReference type="InterPro" id="IPR029392">
    <property type="entry name" value="AP-5_subunit_s1"/>
</dbReference>
<evidence type="ECO:0000313" key="1">
    <source>
        <dbReference type="Ensembl" id="ENSCMIP00000030489.1"/>
    </source>
</evidence>
<dbReference type="Proteomes" id="UP000314986">
    <property type="component" value="Unassembled WGS sequence"/>
</dbReference>
<dbReference type="AlphaFoldDB" id="A0A4W3IJK4"/>
<dbReference type="GO" id="GO:0005764">
    <property type="term" value="C:lysosome"/>
    <property type="evidence" value="ECO:0007669"/>
    <property type="project" value="TreeGrafter"/>
</dbReference>
<dbReference type="GO" id="GO:0005829">
    <property type="term" value="C:cytosol"/>
    <property type="evidence" value="ECO:0007669"/>
    <property type="project" value="TreeGrafter"/>
</dbReference>
<reference evidence="2" key="3">
    <citation type="journal article" date="2014" name="Nature">
        <title>Elephant shark genome provides unique insights into gnathostome evolution.</title>
        <authorList>
            <consortium name="International Elephant Shark Genome Sequencing Consortium"/>
            <person name="Venkatesh B."/>
            <person name="Lee A.P."/>
            <person name="Ravi V."/>
            <person name="Maurya A.K."/>
            <person name="Lian M.M."/>
            <person name="Swann J.B."/>
            <person name="Ohta Y."/>
            <person name="Flajnik M.F."/>
            <person name="Sutoh Y."/>
            <person name="Kasahara M."/>
            <person name="Hoon S."/>
            <person name="Gangu V."/>
            <person name="Roy S.W."/>
            <person name="Irimia M."/>
            <person name="Korzh V."/>
            <person name="Kondrychyn I."/>
            <person name="Lim Z.W."/>
            <person name="Tay B.H."/>
            <person name="Tohari S."/>
            <person name="Kong K.W."/>
            <person name="Ho S."/>
            <person name="Lorente-Galdos B."/>
            <person name="Quilez J."/>
            <person name="Marques-Bonet T."/>
            <person name="Raney B.J."/>
            <person name="Ingham P.W."/>
            <person name="Tay A."/>
            <person name="Hillier L.W."/>
            <person name="Minx P."/>
            <person name="Boehm T."/>
            <person name="Wilson R.K."/>
            <person name="Brenner S."/>
            <person name="Warren W.C."/>
        </authorList>
    </citation>
    <scope>NUCLEOTIDE SEQUENCE [LARGE SCALE GENOMIC DNA]</scope>
</reference>
<dbReference type="GeneTree" id="ENSGT00390000013178"/>
<dbReference type="Pfam" id="PF15001">
    <property type="entry name" value="AP-5_subunit_s1"/>
    <property type="match status" value="1"/>
</dbReference>
<dbReference type="GO" id="GO:0000724">
    <property type="term" value="P:double-strand break repair via homologous recombination"/>
    <property type="evidence" value="ECO:0007669"/>
    <property type="project" value="InterPro"/>
</dbReference>
<dbReference type="OMA" id="RADCIEG"/>
<sequence>MVHGFLVLALSSAEESNCRLLYSRQFGSDEVGRGEDPAGGEEEGDLRARRLVRKERLAAVSRQVKSLCAMARQASEKPIPDFGSVIGEESIAVQEAEFGVFRLPAGDPFVEEKTVLWMGVLSLGFALICEAHENLMLAENTLKLIVKNLMECLKLLIHGNDILLKTDKIEMVLNTFLPHGQLMFINCCFIQSLDKELSTCMSK</sequence>
<dbReference type="GO" id="GO:0016197">
    <property type="term" value="P:endosomal transport"/>
    <property type="evidence" value="ECO:0007669"/>
    <property type="project" value="InterPro"/>
</dbReference>
<dbReference type="GO" id="GO:0030119">
    <property type="term" value="C:AP-type membrane coat adaptor complex"/>
    <property type="evidence" value="ECO:0007669"/>
    <property type="project" value="InterPro"/>
</dbReference>
<dbReference type="PANTHER" id="PTHR16120:SF0">
    <property type="entry name" value="AP-5 COMPLEX SUBUNIT SIGMA-1"/>
    <property type="match status" value="1"/>
</dbReference>
<name>A0A4W3IJK4_CALMI</name>
<dbReference type="STRING" id="7868.ENSCMIP00000030489"/>
<evidence type="ECO:0000313" key="2">
    <source>
        <dbReference type="Proteomes" id="UP000314986"/>
    </source>
</evidence>
<reference evidence="2" key="2">
    <citation type="journal article" date="2007" name="PLoS Biol.">
        <title>Survey sequencing and comparative analysis of the elephant shark (Callorhinchus milii) genome.</title>
        <authorList>
            <person name="Venkatesh B."/>
            <person name="Kirkness E.F."/>
            <person name="Loh Y.H."/>
            <person name="Halpern A.L."/>
            <person name="Lee A.P."/>
            <person name="Johnson J."/>
            <person name="Dandona N."/>
            <person name="Viswanathan L.D."/>
            <person name="Tay A."/>
            <person name="Venter J.C."/>
            <person name="Strausberg R.L."/>
            <person name="Brenner S."/>
        </authorList>
    </citation>
    <scope>NUCLEOTIDE SEQUENCE [LARGE SCALE GENOMIC DNA]</scope>
</reference>
<accession>A0A4W3IJK4</accession>
<dbReference type="GO" id="GO:0005770">
    <property type="term" value="C:late endosome"/>
    <property type="evidence" value="ECO:0007669"/>
    <property type="project" value="TreeGrafter"/>
</dbReference>
<reference evidence="2" key="1">
    <citation type="journal article" date="2006" name="Science">
        <title>Ancient noncoding elements conserved in the human genome.</title>
        <authorList>
            <person name="Venkatesh B."/>
            <person name="Kirkness E.F."/>
            <person name="Loh Y.H."/>
            <person name="Halpern A.L."/>
            <person name="Lee A.P."/>
            <person name="Johnson J."/>
            <person name="Dandona N."/>
            <person name="Viswanathan L.D."/>
            <person name="Tay A."/>
            <person name="Venter J.C."/>
            <person name="Strausberg R.L."/>
            <person name="Brenner S."/>
        </authorList>
    </citation>
    <scope>NUCLEOTIDE SEQUENCE [LARGE SCALE GENOMIC DNA]</scope>
</reference>
<dbReference type="Ensembl" id="ENSCMIT00000030956.1">
    <property type="protein sequence ID" value="ENSCMIP00000030489.1"/>
    <property type="gene ID" value="ENSCMIG00000013116.1"/>
</dbReference>
<proteinExistence type="predicted"/>
<reference evidence="1" key="4">
    <citation type="submission" date="2025-08" db="UniProtKB">
        <authorList>
            <consortium name="Ensembl"/>
        </authorList>
    </citation>
    <scope>IDENTIFICATION</scope>
</reference>
<protein>
    <submittedName>
        <fullName evidence="1">Adaptor related protein complex 5 subunit sigma 1</fullName>
    </submittedName>
</protein>
<keyword evidence="2" id="KW-1185">Reference proteome</keyword>